<protein>
    <recommendedName>
        <fullName evidence="4">Nucleoside phosphorylase domain-containing protein</fullName>
    </recommendedName>
</protein>
<sequence length="454" mass="51008">MKGSKIPQYLEELKNNWPKLAPKYTRSESLKDVLCKADCKHVEKSVCDMGHSDNAVENAEEQNYDEMEDEEEGNHCTNCDQTKIVRRKPRDMLVHYGLIASGNQVIKDAPFRDEINMRLGGKVLCFEMEAAGLMNDFPCIVIRGICDYADSHKNKDWQEHAAATAAAFGKELLSVIPAQEVEQMPMIKINYGLPQSDYLRRRQKGTGQWLLDSTEFQTWVETGGQTLFCQGIPGEDSTTSDAWKNEIAVVGAHRTIAITCVTYLSFRVFDGGVCQTDDKFEERLRLNPLYNYAANNWGHHARKVSTLYHGMIEFLEDVAKVEASSQALMAAKLYSRHSGYSQEVPRRMTGLYLAGYFGIGEAANTLLRYGQSADLKDSYGRTPLSWAAEKGHEAVVRLLLEKGADLESKDNKGQTPLLYAAEEEHEAVVNLLQVWPKPKTAEGPKSASIFWLCE</sequence>
<dbReference type="InterPro" id="IPR053137">
    <property type="entry name" value="NLR-like"/>
</dbReference>
<dbReference type="Gene3D" id="1.25.40.20">
    <property type="entry name" value="Ankyrin repeat-containing domain"/>
    <property type="match status" value="1"/>
</dbReference>
<accession>A0ABY0GYP2</accession>
<feature type="repeat" description="ANK" evidence="1">
    <location>
        <begin position="379"/>
        <end position="411"/>
    </location>
</feature>
<dbReference type="PROSITE" id="PS50088">
    <property type="entry name" value="ANK_REPEAT"/>
    <property type="match status" value="1"/>
</dbReference>
<keyword evidence="1" id="KW-0040">ANK repeat</keyword>
<dbReference type="PANTHER" id="PTHR46082:SF11">
    <property type="entry name" value="AAA+ ATPASE DOMAIN-CONTAINING PROTEIN-RELATED"/>
    <property type="match status" value="1"/>
</dbReference>
<dbReference type="InterPro" id="IPR035994">
    <property type="entry name" value="Nucleoside_phosphorylase_sf"/>
</dbReference>
<proteinExistence type="predicted"/>
<dbReference type="Gene3D" id="3.40.50.1580">
    <property type="entry name" value="Nucleoside phosphorylase domain"/>
    <property type="match status" value="1"/>
</dbReference>
<dbReference type="SUPFAM" id="SSF53167">
    <property type="entry name" value="Purine and uridine phosphorylases"/>
    <property type="match status" value="1"/>
</dbReference>
<dbReference type="InterPro" id="IPR036770">
    <property type="entry name" value="Ankyrin_rpt-contain_sf"/>
</dbReference>
<dbReference type="Pfam" id="PF12796">
    <property type="entry name" value="Ank_2"/>
    <property type="match status" value="1"/>
</dbReference>
<dbReference type="Proteomes" id="UP000294003">
    <property type="component" value="Unassembled WGS sequence"/>
</dbReference>
<dbReference type="PROSITE" id="PS50297">
    <property type="entry name" value="ANK_REP_REGION"/>
    <property type="match status" value="1"/>
</dbReference>
<dbReference type="InterPro" id="IPR002110">
    <property type="entry name" value="Ankyrin_rpt"/>
</dbReference>
<evidence type="ECO:0000313" key="2">
    <source>
        <dbReference type="EMBL" id="RYO80522.1"/>
    </source>
</evidence>
<dbReference type="SUPFAM" id="SSF48403">
    <property type="entry name" value="Ankyrin repeat"/>
    <property type="match status" value="1"/>
</dbReference>
<reference evidence="2 3" key="1">
    <citation type="submission" date="2018-06" db="EMBL/GenBank/DDBJ databases">
        <title>Complete Genomes of Monosporascus.</title>
        <authorList>
            <person name="Robinson A.J."/>
            <person name="Natvig D.O."/>
        </authorList>
    </citation>
    <scope>NUCLEOTIDE SEQUENCE [LARGE SCALE GENOMIC DNA]</scope>
    <source>
        <strain evidence="2 3">CBS 609.92</strain>
    </source>
</reference>
<gene>
    <name evidence="2" type="ORF">DL762_007612</name>
</gene>
<dbReference type="SMART" id="SM00248">
    <property type="entry name" value="ANK"/>
    <property type="match status" value="2"/>
</dbReference>
<name>A0ABY0GYP2_9PEZI</name>
<evidence type="ECO:0000256" key="1">
    <source>
        <dbReference type="PROSITE-ProRule" id="PRU00023"/>
    </source>
</evidence>
<keyword evidence="3" id="KW-1185">Reference proteome</keyword>
<organism evidence="2 3">
    <name type="scientific">Monosporascus cannonballus</name>
    <dbReference type="NCBI Taxonomy" id="155416"/>
    <lineage>
        <taxon>Eukaryota</taxon>
        <taxon>Fungi</taxon>
        <taxon>Dikarya</taxon>
        <taxon>Ascomycota</taxon>
        <taxon>Pezizomycotina</taxon>
        <taxon>Sordariomycetes</taxon>
        <taxon>Xylariomycetidae</taxon>
        <taxon>Xylariales</taxon>
        <taxon>Xylariales incertae sedis</taxon>
        <taxon>Monosporascus</taxon>
    </lineage>
</organism>
<dbReference type="EMBL" id="QJNS01000287">
    <property type="protein sequence ID" value="RYO80522.1"/>
    <property type="molecule type" value="Genomic_DNA"/>
</dbReference>
<dbReference type="PANTHER" id="PTHR46082">
    <property type="entry name" value="ATP/GTP-BINDING PROTEIN-RELATED"/>
    <property type="match status" value="1"/>
</dbReference>
<evidence type="ECO:0000313" key="3">
    <source>
        <dbReference type="Proteomes" id="UP000294003"/>
    </source>
</evidence>
<evidence type="ECO:0008006" key="4">
    <source>
        <dbReference type="Google" id="ProtNLM"/>
    </source>
</evidence>
<comment type="caution">
    <text evidence="2">The sequence shown here is derived from an EMBL/GenBank/DDBJ whole genome shotgun (WGS) entry which is preliminary data.</text>
</comment>